<evidence type="ECO:0000256" key="1">
    <source>
        <dbReference type="SAM" id="MobiDB-lite"/>
    </source>
</evidence>
<feature type="region of interest" description="Disordered" evidence="1">
    <location>
        <begin position="34"/>
        <end position="54"/>
    </location>
</feature>
<gene>
    <name evidence="2" type="ORF">C477_02845</name>
</gene>
<proteinExistence type="predicted"/>
<organism evidence="2 3">
    <name type="scientific">Haloterrigena salina JCM 13891</name>
    <dbReference type="NCBI Taxonomy" id="1227488"/>
    <lineage>
        <taxon>Archaea</taxon>
        <taxon>Methanobacteriati</taxon>
        <taxon>Methanobacteriota</taxon>
        <taxon>Stenosarchaea group</taxon>
        <taxon>Halobacteria</taxon>
        <taxon>Halobacteriales</taxon>
        <taxon>Natrialbaceae</taxon>
        <taxon>Haloterrigena</taxon>
    </lineage>
</organism>
<reference evidence="2 3" key="1">
    <citation type="journal article" date="2014" name="PLoS Genet.">
        <title>Phylogenetically driven sequencing of extremely halophilic archaea reveals strategies for static and dynamic osmo-response.</title>
        <authorList>
            <person name="Becker E.A."/>
            <person name="Seitzer P.M."/>
            <person name="Tritt A."/>
            <person name="Larsen D."/>
            <person name="Krusor M."/>
            <person name="Yao A.I."/>
            <person name="Wu D."/>
            <person name="Madern D."/>
            <person name="Eisen J.A."/>
            <person name="Darling A.E."/>
            <person name="Facciotti M.T."/>
        </authorList>
    </citation>
    <scope>NUCLEOTIDE SEQUENCE [LARGE SCALE GENOMIC DNA]</scope>
    <source>
        <strain evidence="2 3">JCM 13891</strain>
    </source>
</reference>
<dbReference type="Proteomes" id="UP000011657">
    <property type="component" value="Unassembled WGS sequence"/>
</dbReference>
<accession>M0CIH2</accession>
<dbReference type="PATRIC" id="fig|1227488.3.peg.558"/>
<evidence type="ECO:0000313" key="3">
    <source>
        <dbReference type="Proteomes" id="UP000011657"/>
    </source>
</evidence>
<dbReference type="EMBL" id="AOIS01000012">
    <property type="protein sequence ID" value="ELZ23016.1"/>
    <property type="molecule type" value="Genomic_DNA"/>
</dbReference>
<dbReference type="STRING" id="1227488.C477_02845"/>
<keyword evidence="3" id="KW-1185">Reference proteome</keyword>
<name>M0CIH2_9EURY</name>
<sequence>MDEALEEETGMMWYLKNDDSHALAPALAQAVWESLQESEPGGNGRQSATALYEPPRFDDYGEDYLADRVTVVIDDNYTIQTVRGTP</sequence>
<dbReference type="AlphaFoldDB" id="M0CIH2"/>
<evidence type="ECO:0000313" key="2">
    <source>
        <dbReference type="EMBL" id="ELZ23016.1"/>
    </source>
</evidence>
<protein>
    <submittedName>
        <fullName evidence="2">Uncharacterized protein</fullName>
    </submittedName>
</protein>
<dbReference type="RefSeq" id="WP_008892904.1">
    <property type="nucleotide sequence ID" value="NZ_AOIS01000012.1"/>
</dbReference>
<comment type="caution">
    <text evidence="2">The sequence shown here is derived from an EMBL/GenBank/DDBJ whole genome shotgun (WGS) entry which is preliminary data.</text>
</comment>